<keyword evidence="3" id="KW-1185">Reference proteome</keyword>
<dbReference type="RefSeq" id="WP_083500644.1">
    <property type="nucleotide sequence ID" value="NZ_CP041932.1"/>
</dbReference>
<evidence type="ECO:0000256" key="1">
    <source>
        <dbReference type="PROSITE-ProRule" id="PRU00182"/>
    </source>
</evidence>
<dbReference type="CDD" id="cd17506">
    <property type="entry name" value="Ubl_SAMP2_like"/>
    <property type="match status" value="1"/>
</dbReference>
<dbReference type="EMBL" id="CP041932">
    <property type="protein sequence ID" value="QEK15009.1"/>
    <property type="molecule type" value="Genomic_DNA"/>
</dbReference>
<proteinExistence type="predicted"/>
<protein>
    <submittedName>
        <fullName evidence="2">MoaD/ThiS family protein</fullName>
    </submittedName>
</protein>
<dbReference type="GeneID" id="41609747"/>
<dbReference type="Pfam" id="PF02597">
    <property type="entry name" value="ThiS"/>
    <property type="match status" value="1"/>
</dbReference>
<name>A0A5C0SQ46_9EURY</name>
<dbReference type="Proteomes" id="UP000322631">
    <property type="component" value="Chromosome"/>
</dbReference>
<dbReference type="InterPro" id="IPR016155">
    <property type="entry name" value="Mopterin_synth/thiamin_S_b"/>
</dbReference>
<dbReference type="PROSITE" id="PS50889">
    <property type="entry name" value="S4"/>
    <property type="match status" value="1"/>
</dbReference>
<sequence>MRVTLILYGEHALKHGSRRELEVEEGKRVGELLRELGIGTDEHHILVNEKRVEESHPLSEGDRIKVLPVVYGGSFARPVDAGHVHGEQAFHVPRLKVFLYFIR</sequence>
<dbReference type="InterPro" id="IPR012675">
    <property type="entry name" value="Beta-grasp_dom_sf"/>
</dbReference>
<evidence type="ECO:0000313" key="2">
    <source>
        <dbReference type="EMBL" id="QEK15009.1"/>
    </source>
</evidence>
<evidence type="ECO:0000313" key="3">
    <source>
        <dbReference type="Proteomes" id="UP000322631"/>
    </source>
</evidence>
<gene>
    <name evidence="2" type="ORF">FPV09_07790</name>
</gene>
<dbReference type="InterPro" id="IPR003749">
    <property type="entry name" value="ThiS/MoaD-like"/>
</dbReference>
<dbReference type="KEGG" id="them:FPV09_07790"/>
<dbReference type="AlphaFoldDB" id="A0A5C0SQ46"/>
<organism evidence="2 3">
    <name type="scientific">Thermococcus aciditolerans</name>
    <dbReference type="NCBI Taxonomy" id="2598455"/>
    <lineage>
        <taxon>Archaea</taxon>
        <taxon>Methanobacteriati</taxon>
        <taxon>Methanobacteriota</taxon>
        <taxon>Thermococci</taxon>
        <taxon>Thermococcales</taxon>
        <taxon>Thermococcaceae</taxon>
        <taxon>Thermococcus</taxon>
    </lineage>
</organism>
<accession>A0A5C0SQ46</accession>
<dbReference type="Gene3D" id="3.10.20.30">
    <property type="match status" value="1"/>
</dbReference>
<dbReference type="GO" id="GO:0003723">
    <property type="term" value="F:RNA binding"/>
    <property type="evidence" value="ECO:0007669"/>
    <property type="project" value="UniProtKB-KW"/>
</dbReference>
<reference evidence="2 3" key="1">
    <citation type="submission" date="2019-07" db="EMBL/GenBank/DDBJ databases">
        <title>Complete genome of Thermococcus acidophilus.</title>
        <authorList>
            <person name="Li X."/>
        </authorList>
    </citation>
    <scope>NUCLEOTIDE SEQUENCE [LARGE SCALE GENOMIC DNA]</scope>
    <source>
        <strain evidence="2 3">SY113</strain>
    </source>
</reference>
<keyword evidence="1" id="KW-0694">RNA-binding</keyword>
<dbReference type="SUPFAM" id="SSF54285">
    <property type="entry name" value="MoaD/ThiS"/>
    <property type="match status" value="1"/>
</dbReference>